<evidence type="ECO:0000313" key="5">
    <source>
        <dbReference type="Proteomes" id="UP000003100"/>
    </source>
</evidence>
<dbReference type="SFLD" id="SFLDG01129">
    <property type="entry name" value="C1.5:_HAD__Beta-PGM__Phosphata"/>
    <property type="match status" value="1"/>
</dbReference>
<organism evidence="4 5">
    <name type="scientific">Blautia hydrogenotrophica (strain DSM 10507 / JCM 14656 / S5a33)</name>
    <name type="common">Ruminococcus hydrogenotrophicus</name>
    <dbReference type="NCBI Taxonomy" id="476272"/>
    <lineage>
        <taxon>Bacteria</taxon>
        <taxon>Bacillati</taxon>
        <taxon>Bacillota</taxon>
        <taxon>Clostridia</taxon>
        <taxon>Lachnospirales</taxon>
        <taxon>Lachnospiraceae</taxon>
        <taxon>Blautia</taxon>
    </lineage>
</organism>
<dbReference type="FunFam" id="3.40.50.1000:FF:000036">
    <property type="entry name" value="HAD family hydrolase"/>
    <property type="match status" value="1"/>
</dbReference>
<dbReference type="eggNOG" id="COG0637">
    <property type="taxonomic scope" value="Bacteria"/>
</dbReference>
<keyword evidence="5" id="KW-1185">Reference proteome</keyword>
<name>C0CI20_BLAHS</name>
<evidence type="ECO:0000256" key="1">
    <source>
        <dbReference type="ARBA" id="ARBA00006171"/>
    </source>
</evidence>
<protein>
    <recommendedName>
        <fullName evidence="6">Phosphorylated carbohydrates phosphatase TM_1254</fullName>
    </recommendedName>
</protein>
<dbReference type="Gene3D" id="3.40.50.1000">
    <property type="entry name" value="HAD superfamily/HAD-like"/>
    <property type="match status" value="1"/>
</dbReference>
<evidence type="ECO:0000256" key="3">
    <source>
        <dbReference type="ARBA" id="ARBA00022801"/>
    </source>
</evidence>
<dbReference type="AlphaFoldDB" id="C0CI20"/>
<dbReference type="GO" id="GO:0046872">
    <property type="term" value="F:metal ion binding"/>
    <property type="evidence" value="ECO:0007669"/>
    <property type="project" value="UniProtKB-KW"/>
</dbReference>
<dbReference type="PATRIC" id="fig|476272.21.peg.3490"/>
<dbReference type="RefSeq" id="WP_005945699.1">
    <property type="nucleotide sequence ID" value="NZ_CP136423.1"/>
</dbReference>
<dbReference type="SUPFAM" id="SSF56784">
    <property type="entry name" value="HAD-like"/>
    <property type="match status" value="1"/>
</dbReference>
<dbReference type="InterPro" id="IPR023198">
    <property type="entry name" value="PGP-like_dom2"/>
</dbReference>
<reference evidence="4 5" key="1">
    <citation type="submission" date="2009-01" db="EMBL/GenBank/DDBJ databases">
        <authorList>
            <person name="Fulton L."/>
            <person name="Clifton S."/>
            <person name="Fulton B."/>
            <person name="Xu J."/>
            <person name="Minx P."/>
            <person name="Pepin K.H."/>
            <person name="Johnson M."/>
            <person name="Bhonagiri V."/>
            <person name="Nash W.E."/>
            <person name="Mardis E.R."/>
            <person name="Wilson R.K."/>
        </authorList>
    </citation>
    <scope>NUCLEOTIDE SEQUENCE [LARGE SCALE GENOMIC DNA]</scope>
    <source>
        <strain evidence="5">DSM 10507 / JCM 14656 / S5a33</strain>
    </source>
</reference>
<evidence type="ECO:0000256" key="2">
    <source>
        <dbReference type="ARBA" id="ARBA00022723"/>
    </source>
</evidence>
<dbReference type="InterPro" id="IPR036412">
    <property type="entry name" value="HAD-like_sf"/>
</dbReference>
<dbReference type="GeneID" id="86821731"/>
<dbReference type="Pfam" id="PF13419">
    <property type="entry name" value="HAD_2"/>
    <property type="match status" value="1"/>
</dbReference>
<keyword evidence="3" id="KW-0378">Hydrolase</keyword>
<dbReference type="PANTHER" id="PTHR18901:SF38">
    <property type="entry name" value="PSEUDOURIDINE-5'-PHOSPHATASE"/>
    <property type="match status" value="1"/>
</dbReference>
<evidence type="ECO:0000313" key="4">
    <source>
        <dbReference type="EMBL" id="EEG50608.1"/>
    </source>
</evidence>
<evidence type="ECO:0008006" key="6">
    <source>
        <dbReference type="Google" id="ProtNLM"/>
    </source>
</evidence>
<dbReference type="EMBL" id="ACBZ01000017">
    <property type="protein sequence ID" value="EEG50608.1"/>
    <property type="molecule type" value="Genomic_DNA"/>
</dbReference>
<sequence length="221" mass="25089">MLKGKKAVLFDLDGTLVDSMWVWSEVDIRYLGEMGLSVPADLQEEIEGMGFTEVAEYFKKRFQISQDIEQIKETWNILAMDAYQNQVKLKPGIRSFLTYLKSQNIRTAVASSNSRELIEAVLKSHRIDRYFDCIVTSCEVQRGKPAPDVYLEAAGRLGVKPENCLVFEDIVAGIQSGKAAGMTTCAVEDAYSLAQREEKRRRADYYIESYDEVIKEALKEC</sequence>
<dbReference type="HOGENOM" id="CLU_045011_13_1_9"/>
<dbReference type="PRINTS" id="PR00413">
    <property type="entry name" value="HADHALOGNASE"/>
</dbReference>
<dbReference type="SFLD" id="SFLDG01135">
    <property type="entry name" value="C1.5.6:_HAD__Beta-PGM__Phospha"/>
    <property type="match status" value="1"/>
</dbReference>
<gene>
    <name evidence="4" type="ORF">RUMHYD_00484</name>
</gene>
<dbReference type="GO" id="GO:0016791">
    <property type="term" value="F:phosphatase activity"/>
    <property type="evidence" value="ECO:0007669"/>
    <property type="project" value="TreeGrafter"/>
</dbReference>
<dbReference type="Proteomes" id="UP000003100">
    <property type="component" value="Unassembled WGS sequence"/>
</dbReference>
<comment type="similarity">
    <text evidence="1">Belongs to the HAD-like hydrolase superfamily. CbbY/CbbZ/Gph/YieH family.</text>
</comment>
<dbReference type="NCBIfam" id="TIGR01549">
    <property type="entry name" value="HAD-SF-IA-v1"/>
    <property type="match status" value="1"/>
</dbReference>
<proteinExistence type="inferred from homology"/>
<dbReference type="InterPro" id="IPR023214">
    <property type="entry name" value="HAD_sf"/>
</dbReference>
<dbReference type="CDD" id="cd07505">
    <property type="entry name" value="HAD_BPGM-like"/>
    <property type="match status" value="1"/>
</dbReference>
<comment type="caution">
    <text evidence="4">The sequence shown here is derived from an EMBL/GenBank/DDBJ whole genome shotgun (WGS) entry which is preliminary data.</text>
</comment>
<dbReference type="PANTHER" id="PTHR18901">
    <property type="entry name" value="2-DEOXYGLUCOSE-6-PHOSPHATE PHOSPHATASE 2"/>
    <property type="match status" value="1"/>
</dbReference>
<reference evidence="4 5" key="2">
    <citation type="submission" date="2009-02" db="EMBL/GenBank/DDBJ databases">
        <title>Draft genome sequence of Blautia hydrogenotrophica DSM 10507 (Ruminococcus hydrogenotrophicus DSM 10507).</title>
        <authorList>
            <person name="Sudarsanam P."/>
            <person name="Ley R."/>
            <person name="Guruge J."/>
            <person name="Turnbaugh P.J."/>
            <person name="Mahowald M."/>
            <person name="Liep D."/>
            <person name="Gordon J."/>
        </authorList>
    </citation>
    <scope>NUCLEOTIDE SEQUENCE [LARGE SCALE GENOMIC DNA]</scope>
    <source>
        <strain evidence="5">DSM 10507 / JCM 14656 / S5a33</strain>
    </source>
</reference>
<keyword evidence="2" id="KW-0479">Metal-binding</keyword>
<dbReference type="SFLD" id="SFLDS00003">
    <property type="entry name" value="Haloacid_Dehalogenase"/>
    <property type="match status" value="1"/>
</dbReference>
<dbReference type="InterPro" id="IPR041492">
    <property type="entry name" value="HAD_2"/>
</dbReference>
<dbReference type="Gene3D" id="1.10.150.240">
    <property type="entry name" value="Putative phosphatase, domain 2"/>
    <property type="match status" value="1"/>
</dbReference>
<dbReference type="NCBIfam" id="TIGR01509">
    <property type="entry name" value="HAD-SF-IA-v3"/>
    <property type="match status" value="1"/>
</dbReference>
<dbReference type="InterPro" id="IPR006439">
    <property type="entry name" value="HAD-SF_hydro_IA"/>
</dbReference>
<accession>C0CI20</accession>